<accession>A0ABW0FRP4</accession>
<evidence type="ECO:0000256" key="3">
    <source>
        <dbReference type="ARBA" id="ARBA00023277"/>
    </source>
</evidence>
<comment type="caution">
    <text evidence="7">The sequence shown here is derived from an EMBL/GenBank/DDBJ whole genome shotgun (WGS) entry which is preliminary data.</text>
</comment>
<dbReference type="NCBIfam" id="TIGR02625">
    <property type="entry name" value="YiiL_rotase"/>
    <property type="match status" value="1"/>
</dbReference>
<evidence type="ECO:0000256" key="1">
    <source>
        <dbReference type="ARBA" id="ARBA00022490"/>
    </source>
</evidence>
<dbReference type="Proteomes" id="UP001596152">
    <property type="component" value="Unassembled WGS sequence"/>
</dbReference>
<feature type="active site" description="Proton donor" evidence="5">
    <location>
        <position position="22"/>
    </location>
</feature>
<keyword evidence="4 5" id="KW-0684">Rhamnose metabolism</keyword>
<proteinExistence type="inferred from homology"/>
<comment type="function">
    <text evidence="5">Involved in the anomeric conversion of L-rhamnose.</text>
</comment>
<evidence type="ECO:0000256" key="4">
    <source>
        <dbReference type="ARBA" id="ARBA00023308"/>
    </source>
</evidence>
<evidence type="ECO:0000313" key="7">
    <source>
        <dbReference type="EMBL" id="MFC5344382.1"/>
    </source>
</evidence>
<dbReference type="InterPro" id="IPR011008">
    <property type="entry name" value="Dimeric_a/b-barrel"/>
</dbReference>
<dbReference type="InterPro" id="IPR013448">
    <property type="entry name" value="L-rhamnose_mutarotase"/>
</dbReference>
<protein>
    <recommendedName>
        <fullName evidence="5 6">L-rhamnose mutarotase</fullName>
        <ecNumber evidence="5 6">5.1.3.32</ecNumber>
    </recommendedName>
    <alternativeName>
        <fullName evidence="5">Rhamnose 1-epimerase</fullName>
    </alternativeName>
    <alternativeName>
        <fullName evidence="5">Type-3 mutarotase</fullName>
    </alternativeName>
</protein>
<dbReference type="RefSeq" id="WP_374037055.1">
    <property type="nucleotide sequence ID" value="NZ_CP169082.1"/>
</dbReference>
<name>A0ABW0FRP4_9CAUL</name>
<comment type="subunit">
    <text evidence="5">Homodimer.</text>
</comment>
<reference evidence="8" key="1">
    <citation type="journal article" date="2019" name="Int. J. Syst. Evol. Microbiol.">
        <title>The Global Catalogue of Microorganisms (GCM) 10K type strain sequencing project: providing services to taxonomists for standard genome sequencing and annotation.</title>
        <authorList>
            <consortium name="The Broad Institute Genomics Platform"/>
            <consortium name="The Broad Institute Genome Sequencing Center for Infectious Disease"/>
            <person name="Wu L."/>
            <person name="Ma J."/>
        </authorList>
    </citation>
    <scope>NUCLEOTIDE SEQUENCE [LARGE SCALE GENOMIC DNA]</scope>
    <source>
        <strain evidence="8">JCM 12125</strain>
    </source>
</reference>
<dbReference type="HAMAP" id="MF_01663">
    <property type="entry name" value="L_rham_rotase"/>
    <property type="match status" value="1"/>
</dbReference>
<keyword evidence="1 5" id="KW-0963">Cytoplasm</keyword>
<comment type="pathway">
    <text evidence="5">Carbohydrate metabolism; L-rhamnose metabolism.</text>
</comment>
<evidence type="ECO:0000256" key="6">
    <source>
        <dbReference type="NCBIfam" id="TIGR02625"/>
    </source>
</evidence>
<dbReference type="Pfam" id="PF05336">
    <property type="entry name" value="rhaM"/>
    <property type="match status" value="1"/>
</dbReference>
<dbReference type="EMBL" id="JBHSLF010000020">
    <property type="protein sequence ID" value="MFC5344382.1"/>
    <property type="molecule type" value="Genomic_DNA"/>
</dbReference>
<keyword evidence="3 5" id="KW-0119">Carbohydrate metabolism</keyword>
<feature type="binding site" evidence="5">
    <location>
        <begin position="76"/>
        <end position="77"/>
    </location>
    <ligand>
        <name>substrate</name>
    </ligand>
</feature>
<organism evidence="7 8">
    <name type="scientific">Brevundimonas staleyi</name>
    <dbReference type="NCBI Taxonomy" id="74326"/>
    <lineage>
        <taxon>Bacteria</taxon>
        <taxon>Pseudomonadati</taxon>
        <taxon>Pseudomonadota</taxon>
        <taxon>Alphaproteobacteria</taxon>
        <taxon>Caulobacterales</taxon>
        <taxon>Caulobacteraceae</taxon>
        <taxon>Brevundimonas</taxon>
    </lineage>
</organism>
<dbReference type="SUPFAM" id="SSF54909">
    <property type="entry name" value="Dimeric alpha+beta barrel"/>
    <property type="match status" value="1"/>
</dbReference>
<feature type="binding site" evidence="5">
    <location>
        <position position="41"/>
    </location>
    <ligand>
        <name>substrate</name>
    </ligand>
</feature>
<dbReference type="EC" id="5.1.3.32" evidence="5 6"/>
<dbReference type="Gene3D" id="3.30.70.100">
    <property type="match status" value="1"/>
</dbReference>
<feature type="binding site" evidence="5">
    <location>
        <position position="18"/>
    </location>
    <ligand>
        <name>substrate</name>
    </ligand>
</feature>
<gene>
    <name evidence="5 7" type="primary">rhaM</name>
    <name evidence="7" type="ORF">ACFPIE_10675</name>
</gene>
<comment type="catalytic activity">
    <reaction evidence="5">
        <text>alpha-L-rhamnose = beta-L-rhamnose</text>
        <dbReference type="Rhea" id="RHEA:25584"/>
        <dbReference type="ChEBI" id="CHEBI:27586"/>
        <dbReference type="ChEBI" id="CHEBI:27907"/>
        <dbReference type="EC" id="5.1.3.32"/>
    </reaction>
</comment>
<evidence type="ECO:0000256" key="2">
    <source>
        <dbReference type="ARBA" id="ARBA00023235"/>
    </source>
</evidence>
<dbReference type="PANTHER" id="PTHR34389:SF2">
    <property type="entry name" value="L-RHAMNOSE MUTAROTASE"/>
    <property type="match status" value="1"/>
</dbReference>
<evidence type="ECO:0000256" key="5">
    <source>
        <dbReference type="HAMAP-Rule" id="MF_01663"/>
    </source>
</evidence>
<evidence type="ECO:0000313" key="8">
    <source>
        <dbReference type="Proteomes" id="UP001596152"/>
    </source>
</evidence>
<dbReference type="PANTHER" id="PTHR34389">
    <property type="entry name" value="L-RHAMNOSE MUTAROTASE"/>
    <property type="match status" value="1"/>
</dbReference>
<keyword evidence="2 5" id="KW-0413">Isomerase</keyword>
<dbReference type="GO" id="GO:0062192">
    <property type="term" value="F:L-rhamnose mutarotase activity"/>
    <property type="evidence" value="ECO:0007669"/>
    <property type="project" value="UniProtKB-EC"/>
</dbReference>
<keyword evidence="8" id="KW-1185">Reference proteome</keyword>
<comment type="subcellular location">
    <subcellularLocation>
        <location evidence="5">Cytoplasm</location>
    </subcellularLocation>
</comment>
<sequence length="104" mass="12305">MQKIAFLMQLNSGMEAEYKARHDALWPELRDALHQAGVRDYSIHLERETGRLFATLWRTDDHRMDDLPSLPIMRKWWDHMADIMQTDPTGAPVQTELVEMFHLE</sequence>
<comment type="similarity">
    <text evidence="5">Belongs to the rhamnose mutarotase family.</text>
</comment>
<dbReference type="InterPro" id="IPR008000">
    <property type="entry name" value="Rham/fucose_mutarotase"/>
</dbReference>